<feature type="compositionally biased region" description="Basic and acidic residues" evidence="1">
    <location>
        <begin position="126"/>
        <end position="141"/>
    </location>
</feature>
<protein>
    <submittedName>
        <fullName evidence="2">Uncharacterized protein</fullName>
    </submittedName>
</protein>
<accession>A0A940MRB5</accession>
<keyword evidence="3" id="KW-1185">Reference proteome</keyword>
<feature type="compositionally biased region" description="Low complexity" evidence="1">
    <location>
        <begin position="149"/>
        <end position="159"/>
    </location>
</feature>
<name>A0A940MRB5_9RHOB</name>
<sequence length="325" mass="34712">MDRSEVAAAERQLVGTSEEADTGTPDGPPEASALVRDETAQPALPVPGAHEEPAAEGAGPEDSEQEGGVFAGDNVLERKIAALEALVRNRVAREDDVVAGDPAEDIDPVDIVKHAAFHSVREARENLEDHRAEPDGEGHEFESDDLGEEGVSGVGEVSEAGIHAVDPAVSESTEDDEPPLAYNEEPDAVLAELLQSVADATEAEAGETDRTVLPFGDTHSRAVDETAEAEKTAEAIDWEDVAEGNVRGADIAADPERVPAAAAPADSPVAAREDMPMIDEAMLREMVSDIVRQELQGVLGERITRNVRKLVRREIHRVMMTQDFD</sequence>
<evidence type="ECO:0000313" key="3">
    <source>
        <dbReference type="Proteomes" id="UP000675940"/>
    </source>
</evidence>
<dbReference type="Proteomes" id="UP000675940">
    <property type="component" value="Unassembled WGS sequence"/>
</dbReference>
<reference evidence="2" key="1">
    <citation type="submission" date="2021-03" db="EMBL/GenBank/DDBJ databases">
        <title>Sagittula salina sp. nov. strain M10.9X isolated from the marine waste.</title>
        <authorList>
            <person name="Satari L."/>
            <person name="Molina-Menor E."/>
            <person name="Vidal-Verdu A."/>
            <person name="Pascual J."/>
            <person name="Pereto J."/>
            <person name="Porcar M."/>
        </authorList>
    </citation>
    <scope>NUCLEOTIDE SEQUENCE</scope>
    <source>
        <strain evidence="2">M10.9X</strain>
    </source>
</reference>
<feature type="compositionally biased region" description="Basic and acidic residues" evidence="1">
    <location>
        <begin position="218"/>
        <end position="231"/>
    </location>
</feature>
<feature type="region of interest" description="Disordered" evidence="1">
    <location>
        <begin position="126"/>
        <end position="181"/>
    </location>
</feature>
<organism evidence="2 3">
    <name type="scientific">Sagittula salina</name>
    <dbReference type="NCBI Taxonomy" id="2820268"/>
    <lineage>
        <taxon>Bacteria</taxon>
        <taxon>Pseudomonadati</taxon>
        <taxon>Pseudomonadota</taxon>
        <taxon>Alphaproteobacteria</taxon>
        <taxon>Rhodobacterales</taxon>
        <taxon>Roseobacteraceae</taxon>
        <taxon>Sagittula</taxon>
    </lineage>
</organism>
<comment type="caution">
    <text evidence="2">The sequence shown here is derived from an EMBL/GenBank/DDBJ whole genome shotgun (WGS) entry which is preliminary data.</text>
</comment>
<dbReference type="RefSeq" id="WP_209361331.1">
    <property type="nucleotide sequence ID" value="NZ_JAGISH010000007.1"/>
</dbReference>
<feature type="region of interest" description="Disordered" evidence="1">
    <location>
        <begin position="202"/>
        <end position="231"/>
    </location>
</feature>
<evidence type="ECO:0000256" key="1">
    <source>
        <dbReference type="SAM" id="MobiDB-lite"/>
    </source>
</evidence>
<feature type="region of interest" description="Disordered" evidence="1">
    <location>
        <begin position="1"/>
        <end position="72"/>
    </location>
</feature>
<evidence type="ECO:0000313" key="2">
    <source>
        <dbReference type="EMBL" id="MBP0483376.1"/>
    </source>
</evidence>
<dbReference type="AlphaFoldDB" id="A0A940MRB5"/>
<proteinExistence type="predicted"/>
<dbReference type="EMBL" id="JAGISH010000007">
    <property type="protein sequence ID" value="MBP0483376.1"/>
    <property type="molecule type" value="Genomic_DNA"/>
</dbReference>
<gene>
    <name evidence="2" type="ORF">J5474_12850</name>
</gene>